<comment type="similarity">
    <text evidence="1">Belongs to the bacterial sugar transferase family.</text>
</comment>
<gene>
    <name evidence="5" type="primary">epsL_2</name>
    <name evidence="5" type="ORF">PMF13cell1_05073</name>
</gene>
<feature type="transmembrane region" description="Helical" evidence="3">
    <location>
        <begin position="12"/>
        <end position="32"/>
    </location>
</feature>
<protein>
    <submittedName>
        <fullName evidence="5">Putative sugar transferase EpsL</fullName>
        <ecNumber evidence="5">2.-.-.-</ecNumber>
    </submittedName>
</protein>
<dbReference type="RefSeq" id="WP_130182539.1">
    <property type="nucleotide sequence ID" value="NZ_CP035945.1"/>
</dbReference>
<dbReference type="PANTHER" id="PTHR30576">
    <property type="entry name" value="COLANIC BIOSYNTHESIS UDP-GLUCOSE LIPID CARRIER TRANSFERASE"/>
    <property type="match status" value="1"/>
</dbReference>
<reference evidence="5 6" key="1">
    <citation type="submission" date="2019-01" db="EMBL/GenBank/DDBJ databases">
        <title>PMF-metabolizing Aryl O-demethylase.</title>
        <authorList>
            <person name="Kim M."/>
        </authorList>
    </citation>
    <scope>NUCLEOTIDE SEQUENCE [LARGE SCALE GENOMIC DNA]</scope>
    <source>
        <strain evidence="5 6">PMF1</strain>
    </source>
</reference>
<evidence type="ECO:0000259" key="4">
    <source>
        <dbReference type="Pfam" id="PF02397"/>
    </source>
</evidence>
<keyword evidence="3" id="KW-0472">Membrane</keyword>
<dbReference type="AlphaFoldDB" id="A0A4P6M4M8"/>
<feature type="region of interest" description="Disordered" evidence="2">
    <location>
        <begin position="198"/>
        <end position="228"/>
    </location>
</feature>
<accession>A0A4P6M4M8</accession>
<dbReference type="KEGG" id="bpro:PMF13cell1_05073"/>
<dbReference type="GO" id="GO:0016780">
    <property type="term" value="F:phosphotransferase activity, for other substituted phosphate groups"/>
    <property type="evidence" value="ECO:0007669"/>
    <property type="project" value="TreeGrafter"/>
</dbReference>
<evidence type="ECO:0000256" key="1">
    <source>
        <dbReference type="ARBA" id="ARBA00006464"/>
    </source>
</evidence>
<proteinExistence type="inferred from homology"/>
<sequence length="228" mass="26370">MYNNVKRVIDLFISLMILPVLLFLIVIVGVLIKLDDQGPVFYMADRIGYHGRIFKMFKFRSMKVNAPDLRYADGSTYNSKNDSRVTKVGRFLRKTSIDEIPQLLNVLQGDMALIGPRPDSAFYLSEYTEEEQIILNVRPGITGYNQAINRNAVGTKEKLENDIFYVKNMSLWFDIKIIFMTVRSVLFSKNVYRDDANKGNKAERKNTFEKKIVPKGENKSEKNNDFRS</sequence>
<dbReference type="Proteomes" id="UP000289794">
    <property type="component" value="Chromosome"/>
</dbReference>
<organism evidence="5 6">
    <name type="scientific">Blautia producta</name>
    <dbReference type="NCBI Taxonomy" id="33035"/>
    <lineage>
        <taxon>Bacteria</taxon>
        <taxon>Bacillati</taxon>
        <taxon>Bacillota</taxon>
        <taxon>Clostridia</taxon>
        <taxon>Lachnospirales</taxon>
        <taxon>Lachnospiraceae</taxon>
        <taxon>Blautia</taxon>
    </lineage>
</organism>
<name>A0A4P6M4M8_9FIRM</name>
<evidence type="ECO:0000256" key="2">
    <source>
        <dbReference type="SAM" id="MobiDB-lite"/>
    </source>
</evidence>
<feature type="domain" description="Bacterial sugar transferase" evidence="4">
    <location>
        <begin position="6"/>
        <end position="186"/>
    </location>
</feature>
<dbReference type="EC" id="2.-.-.-" evidence="5"/>
<dbReference type="EMBL" id="CP035945">
    <property type="protein sequence ID" value="QBE99496.1"/>
    <property type="molecule type" value="Genomic_DNA"/>
</dbReference>
<keyword evidence="3" id="KW-0812">Transmembrane</keyword>
<keyword evidence="5" id="KW-0808">Transferase</keyword>
<evidence type="ECO:0000313" key="5">
    <source>
        <dbReference type="EMBL" id="QBE99496.1"/>
    </source>
</evidence>
<dbReference type="PANTHER" id="PTHR30576:SF0">
    <property type="entry name" value="UNDECAPRENYL-PHOSPHATE N-ACETYLGALACTOSAMINYL 1-PHOSPHATE TRANSFERASE-RELATED"/>
    <property type="match status" value="1"/>
</dbReference>
<evidence type="ECO:0000256" key="3">
    <source>
        <dbReference type="SAM" id="Phobius"/>
    </source>
</evidence>
<evidence type="ECO:0000313" key="6">
    <source>
        <dbReference type="Proteomes" id="UP000289794"/>
    </source>
</evidence>
<dbReference type="Pfam" id="PF02397">
    <property type="entry name" value="Bac_transf"/>
    <property type="match status" value="1"/>
</dbReference>
<dbReference type="InterPro" id="IPR003362">
    <property type="entry name" value="Bact_transf"/>
</dbReference>
<keyword evidence="3" id="KW-1133">Transmembrane helix</keyword>